<sequence length="55" mass="6430">PCNSKKRKVTYIGAAKYRSKFKSEWSKLYPVKAVKSDEYSFYCVPVFLAVLFKDN</sequence>
<feature type="non-terminal residue" evidence="1">
    <location>
        <position position="1"/>
    </location>
</feature>
<dbReference type="Proteomes" id="UP001163046">
    <property type="component" value="Unassembled WGS sequence"/>
</dbReference>
<dbReference type="AlphaFoldDB" id="A0A9X0CSM9"/>
<accession>A0A9X0CSM9</accession>
<organism evidence="1 2">
    <name type="scientific">Desmophyllum pertusum</name>
    <dbReference type="NCBI Taxonomy" id="174260"/>
    <lineage>
        <taxon>Eukaryota</taxon>
        <taxon>Metazoa</taxon>
        <taxon>Cnidaria</taxon>
        <taxon>Anthozoa</taxon>
        <taxon>Hexacorallia</taxon>
        <taxon>Scleractinia</taxon>
        <taxon>Caryophylliina</taxon>
        <taxon>Caryophylliidae</taxon>
        <taxon>Desmophyllum</taxon>
    </lineage>
</organism>
<comment type="caution">
    <text evidence="1">The sequence shown here is derived from an EMBL/GenBank/DDBJ whole genome shotgun (WGS) entry which is preliminary data.</text>
</comment>
<gene>
    <name evidence="1" type="ORF">OS493_021442</name>
</gene>
<name>A0A9X0CSM9_9CNID</name>
<protein>
    <submittedName>
        <fullName evidence="1">Uncharacterized protein</fullName>
    </submittedName>
</protein>
<dbReference type="OrthoDB" id="10619942at2759"/>
<evidence type="ECO:0000313" key="2">
    <source>
        <dbReference type="Proteomes" id="UP001163046"/>
    </source>
</evidence>
<proteinExistence type="predicted"/>
<keyword evidence="2" id="KW-1185">Reference proteome</keyword>
<reference evidence="1" key="1">
    <citation type="submission" date="2023-01" db="EMBL/GenBank/DDBJ databases">
        <title>Genome assembly of the deep-sea coral Lophelia pertusa.</title>
        <authorList>
            <person name="Herrera S."/>
            <person name="Cordes E."/>
        </authorList>
    </citation>
    <scope>NUCLEOTIDE SEQUENCE</scope>
    <source>
        <strain evidence="1">USNM1676648</strain>
        <tissue evidence="1">Polyp</tissue>
    </source>
</reference>
<dbReference type="EMBL" id="MU826839">
    <property type="protein sequence ID" value="KAJ7372014.1"/>
    <property type="molecule type" value="Genomic_DNA"/>
</dbReference>
<evidence type="ECO:0000313" key="1">
    <source>
        <dbReference type="EMBL" id="KAJ7372014.1"/>
    </source>
</evidence>